<name>A0A4C1TQP0_EUMVA</name>
<evidence type="ECO:0000313" key="2">
    <source>
        <dbReference type="Proteomes" id="UP000299102"/>
    </source>
</evidence>
<gene>
    <name evidence="1" type="ORF">EVAR_93668_1</name>
</gene>
<comment type="caution">
    <text evidence="1">The sequence shown here is derived from an EMBL/GenBank/DDBJ whole genome shotgun (WGS) entry which is preliminary data.</text>
</comment>
<evidence type="ECO:0000313" key="1">
    <source>
        <dbReference type="EMBL" id="GBP16302.1"/>
    </source>
</evidence>
<reference evidence="1 2" key="1">
    <citation type="journal article" date="2019" name="Commun. Biol.">
        <title>The bagworm genome reveals a unique fibroin gene that provides high tensile strength.</title>
        <authorList>
            <person name="Kono N."/>
            <person name="Nakamura H."/>
            <person name="Ohtoshi R."/>
            <person name="Tomita M."/>
            <person name="Numata K."/>
            <person name="Arakawa K."/>
        </authorList>
    </citation>
    <scope>NUCLEOTIDE SEQUENCE [LARGE SCALE GENOMIC DNA]</scope>
</reference>
<organism evidence="1 2">
    <name type="scientific">Eumeta variegata</name>
    <name type="common">Bagworm moth</name>
    <name type="synonym">Eumeta japonica</name>
    <dbReference type="NCBI Taxonomy" id="151549"/>
    <lineage>
        <taxon>Eukaryota</taxon>
        <taxon>Metazoa</taxon>
        <taxon>Ecdysozoa</taxon>
        <taxon>Arthropoda</taxon>
        <taxon>Hexapoda</taxon>
        <taxon>Insecta</taxon>
        <taxon>Pterygota</taxon>
        <taxon>Neoptera</taxon>
        <taxon>Endopterygota</taxon>
        <taxon>Lepidoptera</taxon>
        <taxon>Glossata</taxon>
        <taxon>Ditrysia</taxon>
        <taxon>Tineoidea</taxon>
        <taxon>Psychidae</taxon>
        <taxon>Oiketicinae</taxon>
        <taxon>Eumeta</taxon>
    </lineage>
</organism>
<proteinExistence type="predicted"/>
<protein>
    <submittedName>
        <fullName evidence="1">Uncharacterized protein</fullName>
    </submittedName>
</protein>
<dbReference type="Proteomes" id="UP000299102">
    <property type="component" value="Unassembled WGS sequence"/>
</dbReference>
<dbReference type="EMBL" id="BGZK01000078">
    <property type="protein sequence ID" value="GBP16302.1"/>
    <property type="molecule type" value="Genomic_DNA"/>
</dbReference>
<sequence>MLVRIGGCWRPMTYHILQGTKRAVQRYNLTEPLCKISAFFVQALVLGVDESRELRPRPKSRTGPRSKPNEDRIAIWSVTEILNFKTKDGGTHPISTPARPRVGG</sequence>
<keyword evidence="2" id="KW-1185">Reference proteome</keyword>
<dbReference type="AlphaFoldDB" id="A0A4C1TQP0"/>
<accession>A0A4C1TQP0</accession>